<evidence type="ECO:0000313" key="2">
    <source>
        <dbReference type="EMBL" id="SBS66817.1"/>
    </source>
</evidence>
<dbReference type="Proteomes" id="UP000092876">
    <property type="component" value="Unassembled WGS sequence"/>
</dbReference>
<feature type="transmembrane region" description="Helical" evidence="1">
    <location>
        <begin position="12"/>
        <end position="32"/>
    </location>
</feature>
<dbReference type="AlphaFoldDB" id="A0A1C3IZS8"/>
<feature type="transmembrane region" description="Helical" evidence="1">
    <location>
        <begin position="52"/>
        <end position="74"/>
    </location>
</feature>
<accession>A0A1C3IZS8</accession>
<sequence>MIVTLPSDACTVALVIVKLSLSTSVSFFNTSIVTDVSSAVVSTSSVAMGPSLVPLIVIVIMWLSLPSAVLTSYVSTIFSPLVKP</sequence>
<name>A0A1C3IZS8_9VIBR</name>
<evidence type="ECO:0000256" key="1">
    <source>
        <dbReference type="SAM" id="Phobius"/>
    </source>
</evidence>
<proteinExistence type="predicted"/>
<organism evidence="2 3">
    <name type="scientific">Vibrio atlanticus</name>
    <dbReference type="NCBI Taxonomy" id="693153"/>
    <lineage>
        <taxon>Bacteria</taxon>
        <taxon>Pseudomonadati</taxon>
        <taxon>Pseudomonadota</taxon>
        <taxon>Gammaproteobacteria</taxon>
        <taxon>Vibrionales</taxon>
        <taxon>Vibrionaceae</taxon>
        <taxon>Vibrio</taxon>
    </lineage>
</organism>
<dbReference type="EMBL" id="FLQP01000053">
    <property type="protein sequence ID" value="SBS66817.1"/>
    <property type="molecule type" value="Genomic_DNA"/>
</dbReference>
<keyword evidence="1" id="KW-1133">Transmembrane helix</keyword>
<protein>
    <submittedName>
        <fullName evidence="2">Uncharacterized protein</fullName>
    </submittedName>
</protein>
<gene>
    <name evidence="2" type="ORF">VAT7223_03370</name>
</gene>
<keyword evidence="1" id="KW-0812">Transmembrane</keyword>
<evidence type="ECO:0000313" key="3">
    <source>
        <dbReference type="Proteomes" id="UP000092876"/>
    </source>
</evidence>
<reference evidence="3" key="1">
    <citation type="submission" date="2016-06" db="EMBL/GenBank/DDBJ databases">
        <authorList>
            <person name="Rodrigo-Torres Lidia"/>
            <person name="Arahal R.David."/>
        </authorList>
    </citation>
    <scope>NUCLEOTIDE SEQUENCE [LARGE SCALE GENOMIC DNA]</scope>
    <source>
        <strain evidence="3">CECT 7223</strain>
    </source>
</reference>
<keyword evidence="1" id="KW-0472">Membrane</keyword>